<evidence type="ECO:0000313" key="5">
    <source>
        <dbReference type="EMBL" id="MFD2092379.1"/>
    </source>
</evidence>
<gene>
    <name evidence="5" type="ORF">ACFSHS_12450</name>
</gene>
<dbReference type="RefSeq" id="WP_376876145.1">
    <property type="nucleotide sequence ID" value="NZ_JBHUHP010000010.1"/>
</dbReference>
<dbReference type="InterPro" id="IPR027417">
    <property type="entry name" value="P-loop_NTPase"/>
</dbReference>
<evidence type="ECO:0000313" key="6">
    <source>
        <dbReference type="Proteomes" id="UP001597402"/>
    </source>
</evidence>
<dbReference type="PROSITE" id="PS50043">
    <property type="entry name" value="HTH_LUXR_2"/>
    <property type="match status" value="1"/>
</dbReference>
<dbReference type="InterPro" id="IPR000792">
    <property type="entry name" value="Tscrpt_reg_LuxR_C"/>
</dbReference>
<sequence length="902" mass="93661">MNADPWALVGRDAACEAIISALQDEPARSLVIAGPAGVGRTRLVREAVSLAERTGRPTRWAAATRAAALVPLGALAHLLPTIDVSSDAFVLLQRAASAIAGEGSGPVPVLGVDDVHLLDPLSVSLLHQLAAGRAVTLVLSVRTGNATPDPAAALWKDGLATRIELQPLSRSDTERLIGQALGGDVETRTGERLWRLSQGNPLFLRELLEEGLRSGRLANSCGLWRWEGPIVPSGRLTEIVLAQLGDVDATEWRALEVLATAGPVSVHRLAAISSPDAVASLERRGVVAHAAGSSGEVRAGHPLYVEVVRGQAPAAALCLVQRGLTDGPAGHRLDDQLTRRCATMLDSGMAAPDADVLTEAARRANAMLDHPMAERLARAGVEAGAGAPAHLELVEASRWLGRPERSVELAVEASRAVATDDDRARLAGGLALTLFCGLGRGEDAAAELRETAASIRSEEGRAVLSATEAMLAFLGGDPERAVEKATAVLSSAGHGGAAAPLAAAAAASGLAVTGHTAQALATVQVGREALRSADRGAEPASVRIALSQAEVLALHLSGRIHELEHRAAELHRGNLMGPEWAGDAVACLHLGWAALAGGRPRVAIRWLVEAVAGLRRNDPAGLVGVGCALLVMARALVGDVTGAHEVLSAYDGRPPGAVRAFDPQARMAQAWLAGADGRHADAGTLVLDAAALAARQGQSAVEALILHSALRYGRAAVVVDRLRCLAERLDSPLVSDLAAHAEALVTGDGERLDAVSHRFEDAGAMLYAADAAAEAAAVHERNGSRRAAVLSRARAASLARDCGLADTPALDLLSPPMLTGREEEVARLAVQGLSNQDIADQLVVSVRTVEAHLAHVYTKFGISGRADLHTTLTMTRSGRPRRHPSSGARPRLRSGPGGLPDR</sequence>
<feature type="domain" description="HTH luxR-type" evidence="4">
    <location>
        <begin position="811"/>
        <end position="876"/>
    </location>
</feature>
<keyword evidence="2" id="KW-0067">ATP-binding</keyword>
<dbReference type="InterPro" id="IPR036388">
    <property type="entry name" value="WH-like_DNA-bd_sf"/>
</dbReference>
<feature type="region of interest" description="Disordered" evidence="3">
    <location>
        <begin position="871"/>
        <end position="902"/>
    </location>
</feature>
<evidence type="ECO:0000259" key="4">
    <source>
        <dbReference type="PROSITE" id="PS50043"/>
    </source>
</evidence>
<evidence type="ECO:0000256" key="1">
    <source>
        <dbReference type="ARBA" id="ARBA00022741"/>
    </source>
</evidence>
<dbReference type="SUPFAM" id="SSF46894">
    <property type="entry name" value="C-terminal effector domain of the bipartite response regulators"/>
    <property type="match status" value="1"/>
</dbReference>
<proteinExistence type="predicted"/>
<dbReference type="Gene3D" id="1.10.10.10">
    <property type="entry name" value="Winged helix-like DNA-binding domain superfamily/Winged helix DNA-binding domain"/>
    <property type="match status" value="1"/>
</dbReference>
<reference evidence="6" key="1">
    <citation type="journal article" date="2019" name="Int. J. Syst. Evol. Microbiol.">
        <title>The Global Catalogue of Microorganisms (GCM) 10K type strain sequencing project: providing services to taxonomists for standard genome sequencing and annotation.</title>
        <authorList>
            <consortium name="The Broad Institute Genomics Platform"/>
            <consortium name="The Broad Institute Genome Sequencing Center for Infectious Disease"/>
            <person name="Wu L."/>
            <person name="Ma J."/>
        </authorList>
    </citation>
    <scope>NUCLEOTIDE SEQUENCE [LARGE SCALE GENOMIC DNA]</scope>
    <source>
        <strain evidence="6">JCM 3338</strain>
    </source>
</reference>
<dbReference type="SMART" id="SM00421">
    <property type="entry name" value="HTH_LUXR"/>
    <property type="match status" value="1"/>
</dbReference>
<dbReference type="PANTHER" id="PTHR16305:SF28">
    <property type="entry name" value="GUANYLATE CYCLASE DOMAIN-CONTAINING PROTEIN"/>
    <property type="match status" value="1"/>
</dbReference>
<dbReference type="EMBL" id="JBHUHP010000010">
    <property type="protein sequence ID" value="MFD2092379.1"/>
    <property type="molecule type" value="Genomic_DNA"/>
</dbReference>
<accession>A0ABW4XBX5</accession>
<dbReference type="SUPFAM" id="SSF52540">
    <property type="entry name" value="P-loop containing nucleoside triphosphate hydrolases"/>
    <property type="match status" value="1"/>
</dbReference>
<name>A0ABW4XBX5_9ACTN</name>
<dbReference type="CDD" id="cd06170">
    <property type="entry name" value="LuxR_C_like"/>
    <property type="match status" value="1"/>
</dbReference>
<organism evidence="5 6">
    <name type="scientific">Blastococcus deserti</name>
    <dbReference type="NCBI Taxonomy" id="2259033"/>
    <lineage>
        <taxon>Bacteria</taxon>
        <taxon>Bacillati</taxon>
        <taxon>Actinomycetota</taxon>
        <taxon>Actinomycetes</taxon>
        <taxon>Geodermatophilales</taxon>
        <taxon>Geodermatophilaceae</taxon>
        <taxon>Blastococcus</taxon>
    </lineage>
</organism>
<evidence type="ECO:0000256" key="3">
    <source>
        <dbReference type="SAM" id="MobiDB-lite"/>
    </source>
</evidence>
<dbReference type="InterPro" id="IPR016032">
    <property type="entry name" value="Sig_transdc_resp-reg_C-effctor"/>
</dbReference>
<comment type="caution">
    <text evidence="5">The sequence shown here is derived from an EMBL/GenBank/DDBJ whole genome shotgun (WGS) entry which is preliminary data.</text>
</comment>
<dbReference type="Pfam" id="PF00196">
    <property type="entry name" value="GerE"/>
    <property type="match status" value="1"/>
</dbReference>
<dbReference type="PRINTS" id="PR00038">
    <property type="entry name" value="HTHLUXR"/>
</dbReference>
<keyword evidence="1" id="KW-0547">Nucleotide-binding</keyword>
<keyword evidence="6" id="KW-1185">Reference proteome</keyword>
<dbReference type="PROSITE" id="PS00622">
    <property type="entry name" value="HTH_LUXR_1"/>
    <property type="match status" value="1"/>
</dbReference>
<dbReference type="PANTHER" id="PTHR16305">
    <property type="entry name" value="TESTICULAR SOLUBLE ADENYLYL CYCLASE"/>
    <property type="match status" value="1"/>
</dbReference>
<dbReference type="Proteomes" id="UP001597402">
    <property type="component" value="Unassembled WGS sequence"/>
</dbReference>
<evidence type="ECO:0000256" key="2">
    <source>
        <dbReference type="ARBA" id="ARBA00022840"/>
    </source>
</evidence>
<protein>
    <submittedName>
        <fullName evidence="5">LuxR C-terminal-related transcriptional regulator</fullName>
    </submittedName>
</protein>